<gene>
    <name evidence="2" type="ORF">AC812_09755</name>
</gene>
<accession>A0A0N8GMG5</accession>
<dbReference type="Proteomes" id="UP000050514">
    <property type="component" value="Unassembled WGS sequence"/>
</dbReference>
<protein>
    <recommendedName>
        <fullName evidence="4">Phage portal protein</fullName>
    </recommendedName>
</protein>
<dbReference type="RefSeq" id="WP_061913237.1">
    <property type="nucleotide sequence ID" value="NZ_DF967971.1"/>
</dbReference>
<evidence type="ECO:0000313" key="2">
    <source>
        <dbReference type="EMBL" id="KPL75234.1"/>
    </source>
</evidence>
<keyword evidence="3" id="KW-1185">Reference proteome</keyword>
<evidence type="ECO:0008006" key="4">
    <source>
        <dbReference type="Google" id="ProtNLM"/>
    </source>
</evidence>
<dbReference type="STRING" id="360411.AC812_09755"/>
<reference evidence="2 3" key="1">
    <citation type="submission" date="2015-07" db="EMBL/GenBank/DDBJ databases">
        <title>Draft genome of Bellilinea caldifistulae DSM 17877.</title>
        <authorList>
            <person name="Hemp J."/>
            <person name="Ward L.M."/>
            <person name="Pace L.A."/>
            <person name="Fischer W.W."/>
        </authorList>
    </citation>
    <scope>NUCLEOTIDE SEQUENCE [LARGE SCALE GENOMIC DNA]</scope>
    <source>
        <strain evidence="2 3">GOMI-1</strain>
    </source>
</reference>
<dbReference type="OrthoDB" id="142455at2"/>
<sequence>MKETFWQGLRRRLLADEVRLQVRAALQTETDNTFTLGARSASAPPHERPFAERREALQQALEAWRVNPLARRIVELTTQYVVGGGITFACEHPATSRFLHQLWHHPLNQLSLRLPEWCDELTRSGNLFILISTDPAGMSYFRAVPAAQIDEIRTRPNDVDQPLEYQPVPGLDGREVQAWPAYQPLEDGPDAGGRFPAVMRHYAINRPAGCVWGESDLLPLLRWLSRYANWLEDRARLNRYRTAFLYVVRSRFTGEGERLARQQRLNAQPPAPGSILVTDENETWEVIQPRLEADDANTDGLAIKKMIAAGAGLPLHFLAEPESSTRTTAEAAGGPTYRRFEQRQAFFLQVIADLLRIAVQRRALAQGRRPGGGRVDGQAVIRVHGGDLSARDNVALGLAGNHILAVVGQLRDRGLIDDRELLRVVYRFIGETAEVEELLEGGKAALPAGPAGRQRGGFPEGKVDLTSGEPKNGGLE</sequence>
<proteinExistence type="predicted"/>
<organism evidence="2 3">
    <name type="scientific">Bellilinea caldifistulae</name>
    <dbReference type="NCBI Taxonomy" id="360411"/>
    <lineage>
        <taxon>Bacteria</taxon>
        <taxon>Bacillati</taxon>
        <taxon>Chloroflexota</taxon>
        <taxon>Anaerolineae</taxon>
        <taxon>Anaerolineales</taxon>
        <taxon>Anaerolineaceae</taxon>
        <taxon>Bellilinea</taxon>
    </lineage>
</organism>
<dbReference type="AlphaFoldDB" id="A0A0N8GMG5"/>
<evidence type="ECO:0000313" key="3">
    <source>
        <dbReference type="Proteomes" id="UP000050514"/>
    </source>
</evidence>
<name>A0A0N8GMG5_9CHLR</name>
<evidence type="ECO:0000256" key="1">
    <source>
        <dbReference type="SAM" id="MobiDB-lite"/>
    </source>
</evidence>
<dbReference type="EMBL" id="LGHJ01000015">
    <property type="protein sequence ID" value="KPL75234.1"/>
    <property type="molecule type" value="Genomic_DNA"/>
</dbReference>
<comment type="caution">
    <text evidence="2">The sequence shown here is derived from an EMBL/GenBank/DDBJ whole genome shotgun (WGS) entry which is preliminary data.</text>
</comment>
<feature type="region of interest" description="Disordered" evidence="1">
    <location>
        <begin position="446"/>
        <end position="476"/>
    </location>
</feature>